<protein>
    <submittedName>
        <fullName evidence="1">Uncharacterized protein</fullName>
    </submittedName>
</protein>
<sequence length="137" mass="15493">MNFILQLLNDSVGKSSVSGADVECLLKSHESRTRTLVEDVDKHIDEMLSTHYRSFDYELPNSHDAIHECHVILEKLVTDSKDSIELKIKEFTKLFSKEVQKTDTFCGTVTQKVSLLTGGTTHLVEDIYSFNTVTLVN</sequence>
<evidence type="ECO:0000313" key="1">
    <source>
        <dbReference type="EMBL" id="CAI9290952.1"/>
    </source>
</evidence>
<gene>
    <name evidence="1" type="ORF">LSALG_LOCUS30119</name>
</gene>
<accession>A0AA36ED01</accession>
<evidence type="ECO:0000313" key="2">
    <source>
        <dbReference type="Proteomes" id="UP001177003"/>
    </source>
</evidence>
<dbReference type="AlphaFoldDB" id="A0AA36ED01"/>
<proteinExistence type="predicted"/>
<keyword evidence="2" id="KW-1185">Reference proteome</keyword>
<organism evidence="1 2">
    <name type="scientific">Lactuca saligna</name>
    <name type="common">Willowleaf lettuce</name>
    <dbReference type="NCBI Taxonomy" id="75948"/>
    <lineage>
        <taxon>Eukaryota</taxon>
        <taxon>Viridiplantae</taxon>
        <taxon>Streptophyta</taxon>
        <taxon>Embryophyta</taxon>
        <taxon>Tracheophyta</taxon>
        <taxon>Spermatophyta</taxon>
        <taxon>Magnoliopsida</taxon>
        <taxon>eudicotyledons</taxon>
        <taxon>Gunneridae</taxon>
        <taxon>Pentapetalae</taxon>
        <taxon>asterids</taxon>
        <taxon>campanulids</taxon>
        <taxon>Asterales</taxon>
        <taxon>Asteraceae</taxon>
        <taxon>Cichorioideae</taxon>
        <taxon>Cichorieae</taxon>
        <taxon>Lactucinae</taxon>
        <taxon>Lactuca</taxon>
    </lineage>
</organism>
<name>A0AA36ED01_LACSI</name>
<dbReference type="Proteomes" id="UP001177003">
    <property type="component" value="Chromosome 6"/>
</dbReference>
<reference evidence="1" key="1">
    <citation type="submission" date="2023-04" db="EMBL/GenBank/DDBJ databases">
        <authorList>
            <person name="Vijverberg K."/>
            <person name="Xiong W."/>
            <person name="Schranz E."/>
        </authorList>
    </citation>
    <scope>NUCLEOTIDE SEQUENCE</scope>
</reference>
<dbReference type="EMBL" id="OX465082">
    <property type="protein sequence ID" value="CAI9290952.1"/>
    <property type="molecule type" value="Genomic_DNA"/>
</dbReference>